<feature type="domain" description="Pyridoxamine 5'-phosphate oxidase N-terminal" evidence="1">
    <location>
        <begin position="4"/>
        <end position="120"/>
    </location>
</feature>
<dbReference type="SUPFAM" id="SSF50475">
    <property type="entry name" value="FMN-binding split barrel"/>
    <property type="match status" value="1"/>
</dbReference>
<dbReference type="InterPro" id="IPR012349">
    <property type="entry name" value="Split_barrel_FMN-bd"/>
</dbReference>
<dbReference type="Gene3D" id="2.30.110.10">
    <property type="entry name" value="Electron Transport, Fmn-binding Protein, Chain A"/>
    <property type="match status" value="1"/>
</dbReference>
<dbReference type="RefSeq" id="WP_072869525.1">
    <property type="nucleotide sequence ID" value="NZ_FQZM01000025.1"/>
</dbReference>
<dbReference type="PANTHER" id="PTHR40660">
    <property type="entry name" value="5'-PHOSPHATE OXIDASE PUTATIVE DOMAIN-CONTAINING PROTEIN-RELATED"/>
    <property type="match status" value="1"/>
</dbReference>
<accession>A0A1M6HX87</accession>
<protein>
    <recommendedName>
        <fullName evidence="1">Pyridoxamine 5'-phosphate oxidase N-terminal domain-containing protein</fullName>
    </recommendedName>
</protein>
<gene>
    <name evidence="2" type="ORF">SAMN02745219_02138</name>
</gene>
<evidence type="ECO:0000313" key="2">
    <source>
        <dbReference type="EMBL" id="SHJ26667.1"/>
    </source>
</evidence>
<dbReference type="Proteomes" id="UP000184529">
    <property type="component" value="Unassembled WGS sequence"/>
</dbReference>
<organism evidence="2 3">
    <name type="scientific">Desulfofundulus thermosubterraneus DSM 16057</name>
    <dbReference type="NCBI Taxonomy" id="1121432"/>
    <lineage>
        <taxon>Bacteria</taxon>
        <taxon>Bacillati</taxon>
        <taxon>Bacillota</taxon>
        <taxon>Clostridia</taxon>
        <taxon>Eubacteriales</taxon>
        <taxon>Peptococcaceae</taxon>
        <taxon>Desulfofundulus</taxon>
    </lineage>
</organism>
<dbReference type="AlphaFoldDB" id="A0A1M6HX87"/>
<proteinExistence type="predicted"/>
<dbReference type="Pfam" id="PF01243">
    <property type="entry name" value="PNPOx_N"/>
    <property type="match status" value="1"/>
</dbReference>
<evidence type="ECO:0000259" key="1">
    <source>
        <dbReference type="Pfam" id="PF01243"/>
    </source>
</evidence>
<dbReference type="STRING" id="1121432.SAMN02745219_02138"/>
<dbReference type="OrthoDB" id="6196741at2"/>
<dbReference type="EMBL" id="FQZM01000025">
    <property type="protein sequence ID" value="SHJ26667.1"/>
    <property type="molecule type" value="Genomic_DNA"/>
</dbReference>
<reference evidence="3" key="1">
    <citation type="submission" date="2016-11" db="EMBL/GenBank/DDBJ databases">
        <authorList>
            <person name="Varghese N."/>
            <person name="Submissions S."/>
        </authorList>
    </citation>
    <scope>NUCLEOTIDE SEQUENCE [LARGE SCALE GENOMIC DNA]</scope>
    <source>
        <strain evidence="3">DSM 16057</strain>
    </source>
</reference>
<keyword evidence="3" id="KW-1185">Reference proteome</keyword>
<evidence type="ECO:0000313" key="3">
    <source>
        <dbReference type="Proteomes" id="UP000184529"/>
    </source>
</evidence>
<dbReference type="PANTHER" id="PTHR40660:SF1">
    <property type="entry name" value="5'-PHOSPHATE OXIDASE PUTATIVE DOMAIN-CONTAINING PROTEIN-RELATED"/>
    <property type="match status" value="1"/>
</dbReference>
<name>A0A1M6HX87_9FIRM</name>
<dbReference type="InterPro" id="IPR011576">
    <property type="entry name" value="Pyridox_Oxase_N"/>
</dbReference>
<sequence length="131" mass="14663">MPKITEEMRNIVEKEQCFIVTADKTGQPSAAPKGSMLVLDEQTLAYGELVGKQTYRNLLENPKVAVVVTDRQALKGYRFMGRAELLSEGPLYDRFAEKFAQMGLPKPKAAVKIIVEEIYDLSVRNPGEKIC</sequence>